<gene>
    <name evidence="6" type="ORF">HMPREF0658_0637</name>
</gene>
<dbReference type="GO" id="GO:0006310">
    <property type="term" value="P:DNA recombination"/>
    <property type="evidence" value="ECO:0007669"/>
    <property type="project" value="UniProtKB-KW"/>
</dbReference>
<feature type="coiled-coil region" evidence="5">
    <location>
        <begin position="37"/>
        <end position="123"/>
    </location>
</feature>
<dbReference type="RefSeq" id="WP_006948432.1">
    <property type="nucleotide sequence ID" value="NZ_BAJI01000001.1"/>
</dbReference>
<comment type="function">
    <text evidence="1">Involved in DNA recombination.</text>
</comment>
<protein>
    <submittedName>
        <fullName evidence="6">RmuC domain protein</fullName>
    </submittedName>
</protein>
<dbReference type="eggNOG" id="COG1322">
    <property type="taxonomic scope" value="Bacteria"/>
</dbReference>
<dbReference type="Pfam" id="PF02646">
    <property type="entry name" value="RmuC"/>
    <property type="match status" value="1"/>
</dbReference>
<name>E0NR36_9BACT</name>
<proteinExistence type="inferred from homology"/>
<dbReference type="PANTHER" id="PTHR30563:SF0">
    <property type="entry name" value="DNA RECOMBINATION PROTEIN RMUC"/>
    <property type="match status" value="1"/>
</dbReference>
<dbReference type="AlphaFoldDB" id="E0NR36"/>
<evidence type="ECO:0000256" key="2">
    <source>
        <dbReference type="ARBA" id="ARBA00009840"/>
    </source>
</evidence>
<keyword evidence="4" id="KW-0233">DNA recombination</keyword>
<dbReference type="PANTHER" id="PTHR30563">
    <property type="entry name" value="DNA RECOMBINATION PROTEIN RMUC"/>
    <property type="match status" value="1"/>
</dbReference>
<accession>E0NR36</accession>
<sequence>MTMILYILIGLAAGMAIGGLWVSSKYKSVESDAMLTKQALEQERERVGQMAAEMDKATKDRDRLQQEKTELAIADEKKGTELSILRDETDKASAELKTLRQENKDLHARCESMENELKLLAAQGEKEARMRQEQFAEQLKTVQEQFSNLATRVLDKTSERLKNENTESMEHITRPLKDNLTQLQQAIESSNNTSVKNTTSLSEQLKLMLEQTQKMDKTATNLTNVLRGDNKQTGDWGEMILSELLDAQGLVRGVNYDVQDTIIDERGRTVTNADSGKRMRPDVVLHYPNNEDVVIDAKVSIKAYSDYMEATDELQKKQHLKAHIQSLRGHVRELVSKDYSSYIVKPRRAIDFVIMFVPNDAALQLALTHEPKLWNEAFEQKVFITGTQNLFAILRMIEIAWRQHSQTENQKRVFLMAEELLKRVGDFVCRFDKVGKGIENLSRDYDEAYKKAYTGRQSIVQKANELKELGVKENTNLPIPSAEPELE</sequence>
<dbReference type="Proteomes" id="UP000004394">
    <property type="component" value="Unassembled WGS sequence"/>
</dbReference>
<evidence type="ECO:0000256" key="3">
    <source>
        <dbReference type="ARBA" id="ARBA00023054"/>
    </source>
</evidence>
<evidence type="ECO:0000256" key="1">
    <source>
        <dbReference type="ARBA" id="ARBA00003416"/>
    </source>
</evidence>
<evidence type="ECO:0000256" key="5">
    <source>
        <dbReference type="SAM" id="Coils"/>
    </source>
</evidence>
<dbReference type="EMBL" id="AEEI01000021">
    <property type="protein sequence ID" value="EFM02556.1"/>
    <property type="molecule type" value="Genomic_DNA"/>
</dbReference>
<comment type="caution">
    <text evidence="6">The sequence shown here is derived from an EMBL/GenBank/DDBJ whole genome shotgun (WGS) entry which is preliminary data.</text>
</comment>
<dbReference type="HOGENOM" id="CLU_024057_0_1_10"/>
<keyword evidence="7" id="KW-1185">Reference proteome</keyword>
<comment type="similarity">
    <text evidence="2">Belongs to the RmuC family.</text>
</comment>
<organism evidence="6 7">
    <name type="scientific">Hoylesella marshii DSM 16973 = JCM 13450</name>
    <dbReference type="NCBI Taxonomy" id="862515"/>
    <lineage>
        <taxon>Bacteria</taxon>
        <taxon>Pseudomonadati</taxon>
        <taxon>Bacteroidota</taxon>
        <taxon>Bacteroidia</taxon>
        <taxon>Bacteroidales</taxon>
        <taxon>Prevotellaceae</taxon>
        <taxon>Hoylesella</taxon>
    </lineage>
</organism>
<keyword evidence="3 5" id="KW-0175">Coiled coil</keyword>
<dbReference type="InterPro" id="IPR003798">
    <property type="entry name" value="DNA_recombination_RmuC"/>
</dbReference>
<reference evidence="6" key="1">
    <citation type="submission" date="2010-07" db="EMBL/GenBank/DDBJ databases">
        <authorList>
            <person name="Muzny D."/>
            <person name="Qin X."/>
            <person name="Deng J."/>
            <person name="Jiang H."/>
            <person name="Liu Y."/>
            <person name="Qu J."/>
            <person name="Song X.-Z."/>
            <person name="Zhang L."/>
            <person name="Thornton R."/>
            <person name="Coyle M."/>
            <person name="Francisco L."/>
            <person name="Jackson L."/>
            <person name="Javaid M."/>
            <person name="Korchina V."/>
            <person name="Kovar C."/>
            <person name="Mata R."/>
            <person name="Mathew T."/>
            <person name="Ngo R."/>
            <person name="Nguyen L."/>
            <person name="Nguyen N."/>
            <person name="Okwuonu G."/>
            <person name="Ongeri F."/>
            <person name="Pham C."/>
            <person name="Simmons D."/>
            <person name="Wilczek-Boney K."/>
            <person name="Hale W."/>
            <person name="Jakkamsetti A."/>
            <person name="Pham P."/>
            <person name="Ruth R."/>
            <person name="San Lucas F."/>
            <person name="Warren J."/>
            <person name="Zhang J."/>
            <person name="Zhao Z."/>
            <person name="Zhou C."/>
            <person name="Zhu D."/>
            <person name="Lee S."/>
            <person name="Bess C."/>
            <person name="Blankenburg K."/>
            <person name="Forbes L."/>
            <person name="Fu Q."/>
            <person name="Gubbala S."/>
            <person name="Hirani K."/>
            <person name="Jayaseelan J.C."/>
            <person name="Lara F."/>
            <person name="Munidasa M."/>
            <person name="Palculict T."/>
            <person name="Patil S."/>
            <person name="Pu L.-L."/>
            <person name="Saada N."/>
            <person name="Tang L."/>
            <person name="Weissenberger G."/>
            <person name="Zhu Y."/>
            <person name="Hemphill L."/>
            <person name="Shang Y."/>
            <person name="Youmans B."/>
            <person name="Ayvaz T."/>
            <person name="Ross M."/>
            <person name="Santibanez J."/>
            <person name="Aqrawi P."/>
            <person name="Gross S."/>
            <person name="Joshi V."/>
            <person name="Fowler G."/>
            <person name="Nazareth L."/>
            <person name="Reid J."/>
            <person name="Worley K."/>
            <person name="Petrosino J."/>
            <person name="Highlander S."/>
            <person name="Gibbs R."/>
        </authorList>
    </citation>
    <scope>NUCLEOTIDE SEQUENCE [LARGE SCALE GENOMIC DNA]</scope>
    <source>
        <strain evidence="6">DSM 16973</strain>
    </source>
</reference>
<dbReference type="BioCyc" id="PMAR862515-HMP:GMOO-650-MONOMER"/>
<evidence type="ECO:0000313" key="6">
    <source>
        <dbReference type="EMBL" id="EFM02556.1"/>
    </source>
</evidence>
<evidence type="ECO:0000256" key="4">
    <source>
        <dbReference type="ARBA" id="ARBA00023172"/>
    </source>
</evidence>
<evidence type="ECO:0000313" key="7">
    <source>
        <dbReference type="Proteomes" id="UP000004394"/>
    </source>
</evidence>